<dbReference type="EMBL" id="CP033912">
    <property type="protein sequence ID" value="AZA95901.1"/>
    <property type="molecule type" value="Genomic_DNA"/>
</dbReference>
<evidence type="ECO:0000256" key="1">
    <source>
        <dbReference type="SAM" id="Phobius"/>
    </source>
</evidence>
<accession>A0AAD0YE81</accession>
<evidence type="ECO:0000313" key="4">
    <source>
        <dbReference type="Proteomes" id="UP000274073"/>
    </source>
</evidence>
<evidence type="ECO:0000313" key="2">
    <source>
        <dbReference type="EMBL" id="AZA87400.1"/>
    </source>
</evidence>
<feature type="transmembrane region" description="Helical" evidence="1">
    <location>
        <begin position="134"/>
        <end position="167"/>
    </location>
</feature>
<feature type="transmembrane region" description="Helical" evidence="1">
    <location>
        <begin position="89"/>
        <end position="113"/>
    </location>
</feature>
<feature type="transmembrane region" description="Helical" evidence="1">
    <location>
        <begin position="32"/>
        <end position="53"/>
    </location>
</feature>
<keyword evidence="1" id="KW-0812">Transmembrane</keyword>
<keyword evidence="1" id="KW-0472">Membrane</keyword>
<gene>
    <name evidence="2" type="ORF">EG349_11665</name>
    <name evidence="3" type="ORF">EG353_10120</name>
</gene>
<reference evidence="4 5" key="1">
    <citation type="submission" date="2018-11" db="EMBL/GenBank/DDBJ databases">
        <title>Proposal to divide the Flavobacteriaceae and reorganize its genera based on Amino Acid Identity values calculated from whole genome sequences.</title>
        <authorList>
            <person name="Nicholson A.C."/>
            <person name="Gulvik C.A."/>
            <person name="Whitney A.M."/>
            <person name="Humrighouse B.W."/>
            <person name="Bell M."/>
            <person name="Holmes B."/>
            <person name="Steigerwalt A.G."/>
            <person name="Villarma A."/>
            <person name="Sheth M."/>
            <person name="Batra D."/>
            <person name="Pryor J."/>
            <person name="Bernardet J.-F."/>
            <person name="Hugo C."/>
            <person name="Kampfer P."/>
            <person name="Newman J."/>
            <person name="McQuiston J.R."/>
        </authorList>
    </citation>
    <scope>NUCLEOTIDE SEQUENCE [LARGE SCALE GENOMIC DNA]</scope>
    <source>
        <strain evidence="2 4">G0207</strain>
        <strain evidence="3 5">H5143</strain>
    </source>
</reference>
<dbReference type="Proteomes" id="UP000274073">
    <property type="component" value="Chromosome"/>
</dbReference>
<organism evidence="2 4">
    <name type="scientific">Chryseobacterium shandongense</name>
    <dbReference type="NCBI Taxonomy" id="1493872"/>
    <lineage>
        <taxon>Bacteria</taxon>
        <taxon>Pseudomonadati</taxon>
        <taxon>Bacteroidota</taxon>
        <taxon>Flavobacteriia</taxon>
        <taxon>Flavobacteriales</taxon>
        <taxon>Weeksellaceae</taxon>
        <taxon>Chryseobacterium group</taxon>
        <taxon>Chryseobacterium</taxon>
    </lineage>
</organism>
<dbReference type="Proteomes" id="UP000281741">
    <property type="component" value="Chromosome"/>
</dbReference>
<proteinExistence type="predicted"/>
<dbReference type="AlphaFoldDB" id="A0AAD0YE81"/>
<name>A0AAD0YE81_9FLAO</name>
<protein>
    <submittedName>
        <fullName evidence="2">Beta-carotene 15,15'-monooxygenase</fullName>
    </submittedName>
</protein>
<dbReference type="RefSeq" id="WP_066438933.1">
    <property type="nucleotide sequence ID" value="NZ_CP033912.1"/>
</dbReference>
<sequence>MSEFNEFEQQGSVPERNTGSIISHAFEMYKGVFLYAIVAMILYIIGDVIVQSVTGYNSWGGFRDFRSFNDFEDGDFYSYEYWNGPGASFYYLLSFILNVFLCPLYVGLIYMANKYNTKITIEFSDLFIGYRQNFGNILIYSLITNIILGISAALCGIPFFFVFPLFLLGYPILLFENATAMDALNKTYNIAKENYGTFLGTSLLGLLISVAGLVLCCIGIIVTAPFIVVVMYSTYCAYLGKPRQILLNK</sequence>
<keyword evidence="5" id="KW-1185">Reference proteome</keyword>
<feature type="transmembrane region" description="Helical" evidence="1">
    <location>
        <begin position="206"/>
        <end position="239"/>
    </location>
</feature>
<keyword evidence="1" id="KW-1133">Transmembrane helix</keyword>
<evidence type="ECO:0000313" key="5">
    <source>
        <dbReference type="Proteomes" id="UP000281741"/>
    </source>
</evidence>
<dbReference type="EMBL" id="CP033915">
    <property type="protein sequence ID" value="AZA87400.1"/>
    <property type="molecule type" value="Genomic_DNA"/>
</dbReference>
<evidence type="ECO:0000313" key="3">
    <source>
        <dbReference type="EMBL" id="AZA95901.1"/>
    </source>
</evidence>